<feature type="domain" description="C2H2-type" evidence="2">
    <location>
        <begin position="40"/>
        <end position="67"/>
    </location>
</feature>
<dbReference type="InterPro" id="IPR053266">
    <property type="entry name" value="Zinc_finger_protein_7"/>
</dbReference>
<keyword evidence="4" id="KW-1185">Reference proteome</keyword>
<keyword evidence="1" id="KW-0479">Metal-binding</keyword>
<comment type="caution">
    <text evidence="3">The sequence shown here is derived from an EMBL/GenBank/DDBJ whole genome shotgun (WGS) entry which is preliminary data.</text>
</comment>
<keyword evidence="1" id="KW-0862">Zinc</keyword>
<dbReference type="EMBL" id="BSYO01000026">
    <property type="protein sequence ID" value="GMH23612.1"/>
    <property type="molecule type" value="Genomic_DNA"/>
</dbReference>
<dbReference type="SUPFAM" id="SSF57667">
    <property type="entry name" value="beta-beta-alpha zinc fingers"/>
    <property type="match status" value="1"/>
</dbReference>
<dbReference type="PANTHER" id="PTHR47593">
    <property type="entry name" value="ZINC FINGER PROTEIN 4-LIKE"/>
    <property type="match status" value="1"/>
</dbReference>
<dbReference type="PROSITE" id="PS50157">
    <property type="entry name" value="ZINC_FINGER_C2H2_2"/>
    <property type="match status" value="1"/>
</dbReference>
<dbReference type="PROSITE" id="PS00028">
    <property type="entry name" value="ZINC_FINGER_C2H2_1"/>
    <property type="match status" value="1"/>
</dbReference>
<reference evidence="3" key="1">
    <citation type="submission" date="2023-05" db="EMBL/GenBank/DDBJ databases">
        <title>Nepenthes gracilis genome sequencing.</title>
        <authorList>
            <person name="Fukushima K."/>
        </authorList>
    </citation>
    <scope>NUCLEOTIDE SEQUENCE</scope>
    <source>
        <strain evidence="3">SING2019-196</strain>
    </source>
</reference>
<dbReference type="Gene3D" id="3.30.160.60">
    <property type="entry name" value="Classic Zinc Finger"/>
    <property type="match status" value="1"/>
</dbReference>
<organism evidence="3 4">
    <name type="scientific">Nepenthes gracilis</name>
    <name type="common">Slender pitcher plant</name>
    <dbReference type="NCBI Taxonomy" id="150966"/>
    <lineage>
        <taxon>Eukaryota</taxon>
        <taxon>Viridiplantae</taxon>
        <taxon>Streptophyta</taxon>
        <taxon>Embryophyta</taxon>
        <taxon>Tracheophyta</taxon>
        <taxon>Spermatophyta</taxon>
        <taxon>Magnoliopsida</taxon>
        <taxon>eudicotyledons</taxon>
        <taxon>Gunneridae</taxon>
        <taxon>Pentapetalae</taxon>
        <taxon>Caryophyllales</taxon>
        <taxon>Nepenthaceae</taxon>
        <taxon>Nepenthes</taxon>
    </lineage>
</organism>
<dbReference type="PANTHER" id="PTHR47593:SF8">
    <property type="entry name" value="OS12G0581900 PROTEIN"/>
    <property type="match status" value="1"/>
</dbReference>
<proteinExistence type="predicted"/>
<dbReference type="Proteomes" id="UP001279734">
    <property type="component" value="Unassembled WGS sequence"/>
</dbReference>
<dbReference type="AlphaFoldDB" id="A0AAD3T7V6"/>
<evidence type="ECO:0000259" key="2">
    <source>
        <dbReference type="PROSITE" id="PS50157"/>
    </source>
</evidence>
<dbReference type="InterPro" id="IPR036236">
    <property type="entry name" value="Znf_C2H2_sf"/>
</dbReference>
<sequence length="162" mass="18729">MIYQREDDDRGWLDLSLGSNMTSKAQEMDFQSRSKPFKIFSCNFCTRKFFSSQALGGHQNAHKWERCMARRFQLQKSILLMGLQKNSPFAMHPHSLVQKSIRDGTASAARLNDINNGFGKQWKGFMVEATFMDSWEPESFHLDLHPAEQPSEVLNLDLNLRL</sequence>
<accession>A0AAD3T7V6</accession>
<protein>
    <recommendedName>
        <fullName evidence="2">C2H2-type domain-containing protein</fullName>
    </recommendedName>
</protein>
<evidence type="ECO:0000313" key="4">
    <source>
        <dbReference type="Proteomes" id="UP001279734"/>
    </source>
</evidence>
<evidence type="ECO:0000313" key="3">
    <source>
        <dbReference type="EMBL" id="GMH23612.1"/>
    </source>
</evidence>
<keyword evidence="1" id="KW-0863">Zinc-finger</keyword>
<dbReference type="GO" id="GO:0008270">
    <property type="term" value="F:zinc ion binding"/>
    <property type="evidence" value="ECO:0007669"/>
    <property type="project" value="UniProtKB-KW"/>
</dbReference>
<name>A0AAD3T7V6_NEPGR</name>
<dbReference type="InterPro" id="IPR013087">
    <property type="entry name" value="Znf_C2H2_type"/>
</dbReference>
<gene>
    <name evidence="3" type="ORF">Nepgr_025455</name>
</gene>
<evidence type="ECO:0000256" key="1">
    <source>
        <dbReference type="PROSITE-ProRule" id="PRU00042"/>
    </source>
</evidence>